<dbReference type="Gene3D" id="1.25.10.10">
    <property type="entry name" value="Leucine-rich Repeat Variant"/>
    <property type="match status" value="2"/>
</dbReference>
<dbReference type="GO" id="GO:0097361">
    <property type="term" value="C:cytosolic [4Fe-4S] assembly targeting complex"/>
    <property type="evidence" value="ECO:0007669"/>
    <property type="project" value="UniProtKB-UniRule"/>
</dbReference>
<evidence type="ECO:0000256" key="2">
    <source>
        <dbReference type="ARBA" id="ARBA00009340"/>
    </source>
</evidence>
<evidence type="ECO:0000259" key="6">
    <source>
        <dbReference type="Pfam" id="PF12460"/>
    </source>
</evidence>
<evidence type="ECO:0000313" key="8">
    <source>
        <dbReference type="EMBL" id="SCU88378.1"/>
    </source>
</evidence>
<evidence type="ECO:0000313" key="9">
    <source>
        <dbReference type="Proteomes" id="UP000190274"/>
    </source>
</evidence>
<comment type="function">
    <text evidence="5">Key component of the cytosolic iron-sulfur protein assembly (CIA) complex, a multiprotein complex that mediates the incorporation of iron-sulfur cluster into apoproteins specifically involved in DNA metabolism and genomic integrity. In the CIA complex, MMS19 acts as an adapter between early-acting CIA components and a subset of cellular target iron-sulfur proteins.</text>
</comment>
<comment type="similarity">
    <text evidence="2 5">Belongs to the MET18/MMS19 family.</text>
</comment>
<keyword evidence="5" id="KW-0227">DNA damage</keyword>
<evidence type="ECO:0000256" key="5">
    <source>
        <dbReference type="RuleBase" id="RU367072"/>
    </source>
</evidence>
<proteinExistence type="inferred from homology"/>
<dbReference type="STRING" id="1266660.A0A1G4JEJ4"/>
<dbReference type="InterPro" id="IPR039920">
    <property type="entry name" value="MMS19"/>
</dbReference>
<keyword evidence="3" id="KW-0677">Repeat</keyword>
<dbReference type="GO" id="GO:0005634">
    <property type="term" value="C:nucleus"/>
    <property type="evidence" value="ECO:0007669"/>
    <property type="project" value="UniProtKB-SubCell"/>
</dbReference>
<dbReference type="Pfam" id="PF14500">
    <property type="entry name" value="MMS19_N"/>
    <property type="match status" value="1"/>
</dbReference>
<evidence type="ECO:0000259" key="7">
    <source>
        <dbReference type="Pfam" id="PF14500"/>
    </source>
</evidence>
<dbReference type="OrthoDB" id="342900at2759"/>
<dbReference type="PANTHER" id="PTHR12891:SF0">
    <property type="entry name" value="MMS19 NUCLEOTIDE EXCISION REPAIR PROTEIN HOMOLOG"/>
    <property type="match status" value="1"/>
</dbReference>
<dbReference type="Pfam" id="PF12460">
    <property type="entry name" value="MMS19_C"/>
    <property type="match status" value="1"/>
</dbReference>
<dbReference type="InterPro" id="IPR011989">
    <property type="entry name" value="ARM-like"/>
</dbReference>
<feature type="domain" description="MMS19 C-terminal" evidence="6">
    <location>
        <begin position="568"/>
        <end position="963"/>
    </location>
</feature>
<dbReference type="InterPro" id="IPR024687">
    <property type="entry name" value="MMS19_C"/>
</dbReference>
<feature type="domain" description="MMS19 N-terminal" evidence="7">
    <location>
        <begin position="52"/>
        <end position="314"/>
    </location>
</feature>
<accession>A0A1G4JEJ4</accession>
<comment type="subcellular location">
    <subcellularLocation>
        <location evidence="1 5">Nucleus</location>
    </subcellularLocation>
</comment>
<dbReference type="GO" id="GO:0051604">
    <property type="term" value="P:protein maturation"/>
    <property type="evidence" value="ECO:0007669"/>
    <property type="project" value="UniProtKB-UniRule"/>
</dbReference>
<dbReference type="GO" id="GO:0016226">
    <property type="term" value="P:iron-sulfur cluster assembly"/>
    <property type="evidence" value="ECO:0007669"/>
    <property type="project" value="UniProtKB-UniRule"/>
</dbReference>
<evidence type="ECO:0000256" key="1">
    <source>
        <dbReference type="ARBA" id="ARBA00004123"/>
    </source>
</evidence>
<dbReference type="SUPFAM" id="SSF48371">
    <property type="entry name" value="ARM repeat"/>
    <property type="match status" value="1"/>
</dbReference>
<dbReference type="AlphaFoldDB" id="A0A1G4JEJ4"/>
<gene>
    <name evidence="8" type="ORF">LADA_0E09780G</name>
</gene>
<protein>
    <recommendedName>
        <fullName evidence="5">MMS19 nucleotide excision repair protein</fullName>
    </recommendedName>
</protein>
<evidence type="ECO:0000256" key="3">
    <source>
        <dbReference type="ARBA" id="ARBA00022737"/>
    </source>
</evidence>
<keyword evidence="5" id="KW-0234">DNA repair</keyword>
<dbReference type="EMBL" id="LT598455">
    <property type="protein sequence ID" value="SCU88378.1"/>
    <property type="molecule type" value="Genomic_DNA"/>
</dbReference>
<dbReference type="InterPro" id="IPR029240">
    <property type="entry name" value="MMS19_N"/>
</dbReference>
<dbReference type="PANTHER" id="PTHR12891">
    <property type="entry name" value="DNA REPAIR/TRANSCRIPTION PROTEIN MET18/MMS19"/>
    <property type="match status" value="1"/>
</dbReference>
<keyword evidence="9" id="KW-1185">Reference proteome</keyword>
<organism evidence="8 9">
    <name type="scientific">Lachancea dasiensis</name>
    <dbReference type="NCBI Taxonomy" id="1072105"/>
    <lineage>
        <taxon>Eukaryota</taxon>
        <taxon>Fungi</taxon>
        <taxon>Dikarya</taxon>
        <taxon>Ascomycota</taxon>
        <taxon>Saccharomycotina</taxon>
        <taxon>Saccharomycetes</taxon>
        <taxon>Saccharomycetales</taxon>
        <taxon>Saccharomycetaceae</taxon>
        <taxon>Lachancea</taxon>
    </lineage>
</organism>
<dbReference type="GO" id="GO:0006281">
    <property type="term" value="P:DNA repair"/>
    <property type="evidence" value="ECO:0007669"/>
    <property type="project" value="UniProtKB-UniRule"/>
</dbReference>
<sequence length="1016" mass="114101">MALNYPARELRADIVSVIANVATNEHKAVELSSQIASKITSGDLKLLELVLGLRDFITSPDQVDRKNALHCLSMVLGQLPETALLKNDVSVVLEFYLGKFEDSSCLDEVLLGISNIVQMKCFYSNQISTTLEALKDEYHPTQNLAATRYHGFVILDRLLDKFQATFLEKTSLSSLLVKTFLSVAAGEKDPRNLLISFRINAKITTALKDVAPFKEDLFDTLFCYFPITFRPPENDPYKITNSDLKVALRDAISATPLFEEDAFGNLIDKMTASSPSVKNDTLLTLKSCVERFGAESCYKNWLPIWNALKFEIMHGSDTESDVTLPEFNNYEDSLKVLTALSTQLVTYKDGAFDKFYRHIFDELKSNFQYEKDLKQSCAALSAISKANSVAFEKVLSDVLALFFEGASDLDVNKQKLLILNLSFFFDAYAAVFKELKFGNGPGTFPANKLSEYKDEILMLMGKSLKGSSKNEVSLRTLSIVQMTKLVDLPGFLTEEEISLIVQYFTDTILTDDNKNIYFASLEGLKTISKISEQATIQISLKQMLLLLKPEGSRPGFLNDQSGIGVDKILKIILDFTTSKHQLVVESILGITRRLYEYSDISEDREICFALLSCLYSLLDKNLDVVSEEVACSLKNELGSELMVIARRKPIFEDDHNLTLISSVLYFINIRLPKSLHQGEIDKTLERLVTDDQVFERPNRSVIVLTKLLSAFDKSCNLAAETLMSKSLSLILDTKVPCTEFEKLAYLELLAVLSNKWCNESFVEEALNYEKQSIASLEVVAWCTKGLVMKNSSVAVKVINMFVNFLSDSTLGQKVAKLFEVFVVDIPTLDRFKGISWNNNVRLLYKQKFFGDVAPQLVTAYGATDDMSIKANYLMALSCVLKNTPNTITITYIPKLLALLLQAVKLNNSEVRFSALSTIKGTIDQAPQLITEHVHSLIPILLALVHPGSHNTYMVRLTALEIILKFSTDVPLNYLLPYRLEVLNKLAVALDDKKRRVRKTCIDTRQAFFELGQVPFD</sequence>
<keyword evidence="4 5" id="KW-0539">Nucleus</keyword>
<evidence type="ECO:0000256" key="4">
    <source>
        <dbReference type="ARBA" id="ARBA00023242"/>
    </source>
</evidence>
<dbReference type="Proteomes" id="UP000190274">
    <property type="component" value="Chromosome E"/>
</dbReference>
<reference evidence="9" key="1">
    <citation type="submission" date="2016-03" db="EMBL/GenBank/DDBJ databases">
        <authorList>
            <person name="Devillers H."/>
        </authorList>
    </citation>
    <scope>NUCLEOTIDE SEQUENCE [LARGE SCALE GENOMIC DNA]</scope>
</reference>
<dbReference type="InterPro" id="IPR016024">
    <property type="entry name" value="ARM-type_fold"/>
</dbReference>
<name>A0A1G4JEJ4_9SACH</name>